<dbReference type="Proteomes" id="UP001239111">
    <property type="component" value="Chromosome 4"/>
</dbReference>
<organism evidence="1 2">
    <name type="scientific">Eretmocerus hayati</name>
    <dbReference type="NCBI Taxonomy" id="131215"/>
    <lineage>
        <taxon>Eukaryota</taxon>
        <taxon>Metazoa</taxon>
        <taxon>Ecdysozoa</taxon>
        <taxon>Arthropoda</taxon>
        <taxon>Hexapoda</taxon>
        <taxon>Insecta</taxon>
        <taxon>Pterygota</taxon>
        <taxon>Neoptera</taxon>
        <taxon>Endopterygota</taxon>
        <taxon>Hymenoptera</taxon>
        <taxon>Apocrita</taxon>
        <taxon>Proctotrupomorpha</taxon>
        <taxon>Chalcidoidea</taxon>
        <taxon>Aphelinidae</taxon>
        <taxon>Aphelininae</taxon>
        <taxon>Eretmocerus</taxon>
    </lineage>
</organism>
<keyword evidence="2" id="KW-1185">Reference proteome</keyword>
<sequence length="677" mass="77492">MVRMIQTGCLTLIIIQVQQQQCVAWLPLVIKSYFDQARRLYDDITGPGKACLALQGSYSIGSNADLMSKLQYLSTDFQDISEKLFDRMDMLSDELTQKTDQLFEMVNEISRQYDRYLKYIQYSDGNDLNNLKEFARKITSDGHGEVKSLIPRMHEKLRDAGIRENSIVHLLSKKSSELVCKGMHQTSQQLIKFFYELVTITSIKGLSAILYGYQVKRKLQENGSIDSGDMSEPIQGFPSKMEEAEMAEIKGLINETYERVNEVMSTASREIWRCNPPVQEKDITYSKLDDIFQGYLLLQTDTHLDFMKLWLSNTKCRSMKPTSLKCLSKGCREVPEDQRCRGRIRDCRSLDKDMSVCQSPRGSSRRYDSIKLGSSLKTIGPEEKFCVDPVVYRSALLYGDYCMCNCESEKREKTRYFSLQDVTSDVSENKVVTGARLWKRGFVFHIQIQQGTLGPNGSIIEERSEWVDIPEMSNSTLFSSEVSVFHHDLETSFWKPRGEDPYPYVDWTDFRKNKLVYAITYDTSYIYLDDLKTSPNEVMTGLRFQQIDKDLRLEIQKTSYDYATGTLDSASSSWFSNPITRKQRSEKKFDRADDPLKIGGSEEMSESGTYVRFTMTDVESDLGQNTVPYIDLQDVAPNPLLPLAGAGLYLRGKAGSGGFLALKLVHIDFSQYLEKIN</sequence>
<proteinExistence type="predicted"/>
<evidence type="ECO:0000313" key="2">
    <source>
        <dbReference type="Proteomes" id="UP001239111"/>
    </source>
</evidence>
<protein>
    <submittedName>
        <fullName evidence="1">Uncharacterized protein</fullName>
    </submittedName>
</protein>
<evidence type="ECO:0000313" key="1">
    <source>
        <dbReference type="EMBL" id="KAJ8664930.1"/>
    </source>
</evidence>
<gene>
    <name evidence="1" type="ORF">QAD02_006592</name>
</gene>
<name>A0ACC2N197_9HYME</name>
<accession>A0ACC2N197</accession>
<reference evidence="1" key="1">
    <citation type="submission" date="2023-04" db="EMBL/GenBank/DDBJ databases">
        <title>A chromosome-level genome assembly of the parasitoid wasp Eretmocerus hayati.</title>
        <authorList>
            <person name="Zhong Y."/>
            <person name="Liu S."/>
            <person name="Liu Y."/>
        </authorList>
    </citation>
    <scope>NUCLEOTIDE SEQUENCE</scope>
    <source>
        <strain evidence="1">ZJU_SS_LIU_2023</strain>
    </source>
</reference>
<comment type="caution">
    <text evidence="1">The sequence shown here is derived from an EMBL/GenBank/DDBJ whole genome shotgun (WGS) entry which is preliminary data.</text>
</comment>
<dbReference type="EMBL" id="CM056744">
    <property type="protein sequence ID" value="KAJ8664930.1"/>
    <property type="molecule type" value="Genomic_DNA"/>
</dbReference>